<dbReference type="KEGG" id="tpol:Mal48_13840"/>
<reference evidence="1 2" key="1">
    <citation type="submission" date="2019-02" db="EMBL/GenBank/DDBJ databases">
        <title>Deep-cultivation of Planctomycetes and their phenomic and genomic characterization uncovers novel biology.</title>
        <authorList>
            <person name="Wiegand S."/>
            <person name="Jogler M."/>
            <person name="Boedeker C."/>
            <person name="Pinto D."/>
            <person name="Vollmers J."/>
            <person name="Rivas-Marin E."/>
            <person name="Kohn T."/>
            <person name="Peeters S.H."/>
            <person name="Heuer A."/>
            <person name="Rast P."/>
            <person name="Oberbeckmann S."/>
            <person name="Bunk B."/>
            <person name="Jeske O."/>
            <person name="Meyerdierks A."/>
            <person name="Storesund J.E."/>
            <person name="Kallscheuer N."/>
            <person name="Luecker S."/>
            <person name="Lage O.M."/>
            <person name="Pohl T."/>
            <person name="Merkel B.J."/>
            <person name="Hornburger P."/>
            <person name="Mueller R.-W."/>
            <person name="Bruemmer F."/>
            <person name="Labrenz M."/>
            <person name="Spormann A.M."/>
            <person name="Op den Camp H."/>
            <person name="Overmann J."/>
            <person name="Amann R."/>
            <person name="Jetten M.S.M."/>
            <person name="Mascher T."/>
            <person name="Medema M.H."/>
            <person name="Devos D.P."/>
            <person name="Kaster A.-K."/>
            <person name="Ovreas L."/>
            <person name="Rohde M."/>
            <person name="Galperin M.Y."/>
            <person name="Jogler C."/>
        </authorList>
    </citation>
    <scope>NUCLEOTIDE SEQUENCE [LARGE SCALE GENOMIC DNA]</scope>
    <source>
        <strain evidence="1 2">Mal48</strain>
    </source>
</reference>
<organism evidence="1 2">
    <name type="scientific">Thalassoglobus polymorphus</name>
    <dbReference type="NCBI Taxonomy" id="2527994"/>
    <lineage>
        <taxon>Bacteria</taxon>
        <taxon>Pseudomonadati</taxon>
        <taxon>Planctomycetota</taxon>
        <taxon>Planctomycetia</taxon>
        <taxon>Planctomycetales</taxon>
        <taxon>Planctomycetaceae</taxon>
        <taxon>Thalassoglobus</taxon>
    </lineage>
</organism>
<evidence type="ECO:0000313" key="1">
    <source>
        <dbReference type="EMBL" id="QDT32142.1"/>
    </source>
</evidence>
<dbReference type="Proteomes" id="UP000315724">
    <property type="component" value="Chromosome"/>
</dbReference>
<protein>
    <submittedName>
        <fullName evidence="1">Uncharacterized protein</fullName>
    </submittedName>
</protein>
<sequence>MHEEKSQLMTRDWNRKLDELTHKILEQNDSTSQAVIRLWKQCPKLHEQVVRSGTGLPLLKLWGLSRNIDDNTGTEIVASPILEMLGALTNFPLQPPVLHAGIQHTYGYLFSLIDTPYGRKRDRWVQSYLEKSLGLKRPTFSPVVSDGTLLLNLTYFLGRVLFRGRPAEISCLRRNRRFVDSELLKLNFRRLKCHRITEELGNGPDRIRIVIDILSLSNSQLPNPSNTENLDGLLIYGIEEVPSKRLSLITTFPVSKETIEELLNQPCGHRVEVQLKYNAFANNIPREPLLGTRTIQLS</sequence>
<accession>A0A517QKG7</accession>
<name>A0A517QKG7_9PLAN</name>
<gene>
    <name evidence="1" type="ORF">Mal48_13840</name>
</gene>
<proteinExistence type="predicted"/>
<dbReference type="EMBL" id="CP036267">
    <property type="protein sequence ID" value="QDT32142.1"/>
    <property type="molecule type" value="Genomic_DNA"/>
</dbReference>
<dbReference type="AlphaFoldDB" id="A0A517QKG7"/>
<evidence type="ECO:0000313" key="2">
    <source>
        <dbReference type="Proteomes" id="UP000315724"/>
    </source>
</evidence>
<keyword evidence="2" id="KW-1185">Reference proteome</keyword>